<protein>
    <submittedName>
        <fullName evidence="4">Uncharacterized protein C18orf8</fullName>
    </submittedName>
</protein>
<feature type="domain" description="Regulator of MON1-CCZ1 complex N-terminal" evidence="3">
    <location>
        <begin position="29"/>
        <end position="142"/>
    </location>
</feature>
<dbReference type="InterPro" id="IPR009755">
    <property type="entry name" value="RMC1_C"/>
</dbReference>
<accession>A0A1D1ZDB1</accession>
<dbReference type="GO" id="GO:0010506">
    <property type="term" value="P:regulation of autophagy"/>
    <property type="evidence" value="ECO:0007669"/>
    <property type="project" value="InterPro"/>
</dbReference>
<dbReference type="GO" id="GO:0035658">
    <property type="term" value="C:Mon1-Ccz1 complex"/>
    <property type="evidence" value="ECO:0007669"/>
    <property type="project" value="InterPro"/>
</dbReference>
<feature type="domain" description="Mic1" evidence="2">
    <location>
        <begin position="564"/>
        <end position="739"/>
    </location>
</feature>
<proteinExistence type="predicted"/>
<organism evidence="4">
    <name type="scientific">Anthurium amnicola</name>
    <dbReference type="NCBI Taxonomy" id="1678845"/>
    <lineage>
        <taxon>Eukaryota</taxon>
        <taxon>Viridiplantae</taxon>
        <taxon>Streptophyta</taxon>
        <taxon>Embryophyta</taxon>
        <taxon>Tracheophyta</taxon>
        <taxon>Spermatophyta</taxon>
        <taxon>Magnoliopsida</taxon>
        <taxon>Liliopsida</taxon>
        <taxon>Araceae</taxon>
        <taxon>Pothoideae</taxon>
        <taxon>Potheae</taxon>
        <taxon>Anthurium</taxon>
    </lineage>
</organism>
<feature type="compositionally biased region" description="Polar residues" evidence="1">
    <location>
        <begin position="456"/>
        <end position="472"/>
    </location>
</feature>
<dbReference type="PANTHER" id="PTHR12897:SF4">
    <property type="entry name" value="REGULATOR OF MON1-CCZ1 COMPLEX"/>
    <property type="match status" value="1"/>
</dbReference>
<gene>
    <name evidence="4" type="primary">C18orf8_0</name>
    <name evidence="4" type="ORF">g.55694</name>
</gene>
<dbReference type="Pfam" id="PF07035">
    <property type="entry name" value="RMC1_C"/>
    <property type="match status" value="1"/>
</dbReference>
<reference evidence="4" key="1">
    <citation type="submission" date="2015-07" db="EMBL/GenBank/DDBJ databases">
        <title>Transcriptome Assembly of Anthurium amnicola.</title>
        <authorList>
            <person name="Suzuki J."/>
        </authorList>
    </citation>
    <scope>NUCLEOTIDE SEQUENCE</scope>
</reference>
<dbReference type="EMBL" id="GDJX01003123">
    <property type="protein sequence ID" value="JAT64813.1"/>
    <property type="molecule type" value="Transcribed_RNA"/>
</dbReference>
<feature type="compositionally biased region" description="Basic and acidic residues" evidence="1">
    <location>
        <begin position="526"/>
        <end position="536"/>
    </location>
</feature>
<dbReference type="InterPro" id="IPR049040">
    <property type="entry name" value="RMC1_N"/>
</dbReference>
<feature type="region of interest" description="Disordered" evidence="1">
    <location>
        <begin position="419"/>
        <end position="481"/>
    </location>
</feature>
<dbReference type="Pfam" id="PF21029">
    <property type="entry name" value="RMC1_N"/>
    <property type="match status" value="1"/>
</dbReference>
<dbReference type="GO" id="GO:0031902">
    <property type="term" value="C:late endosome membrane"/>
    <property type="evidence" value="ECO:0007669"/>
    <property type="project" value="TreeGrafter"/>
</dbReference>
<evidence type="ECO:0000259" key="3">
    <source>
        <dbReference type="Pfam" id="PF21029"/>
    </source>
</evidence>
<evidence type="ECO:0000256" key="1">
    <source>
        <dbReference type="SAM" id="MobiDB-lite"/>
    </source>
</evidence>
<name>A0A1D1ZDB1_9ARAE</name>
<dbReference type="GO" id="GO:0005765">
    <property type="term" value="C:lysosomal membrane"/>
    <property type="evidence" value="ECO:0007669"/>
    <property type="project" value="TreeGrafter"/>
</dbReference>
<feature type="compositionally biased region" description="Low complexity" evidence="1">
    <location>
        <begin position="435"/>
        <end position="445"/>
    </location>
</feature>
<feature type="region of interest" description="Disordered" evidence="1">
    <location>
        <begin position="526"/>
        <end position="575"/>
    </location>
</feature>
<evidence type="ECO:0000313" key="4">
    <source>
        <dbReference type="EMBL" id="JAT64813.1"/>
    </source>
</evidence>
<dbReference type="AlphaFoldDB" id="A0A1D1ZDB1"/>
<feature type="compositionally biased region" description="Polar residues" evidence="1">
    <location>
        <begin position="419"/>
        <end position="428"/>
    </location>
</feature>
<evidence type="ECO:0000259" key="2">
    <source>
        <dbReference type="Pfam" id="PF07035"/>
    </source>
</evidence>
<dbReference type="PANTHER" id="PTHR12897">
    <property type="entry name" value="COLON CANCER-ASSOCIATED PROTEIN MIC1"/>
    <property type="match status" value="1"/>
</dbReference>
<sequence length="762" mass="85043">MDLVGSGTLSHVYIRHPPLRCSIPETRGLFYDDGNKLLLSPTSDQVLSWKIGSSIRHDPPNSDSISEGAVLLIRYSLDGKIIGIQRSNSEIQFKNRETGETISRRYRPESECILGFFWTDCPVCDIVVIKTSGLDLLAYESEFSTFRLVEAKRFNVSWYVYTHESRLILLASGMQCKVFSGFQFSSAGIVRLPKFEMTMTKSEANQKPVLAAEDIHIVTVYGRIYCLQVDRIGGLLHLYRFYRDAVVHQGSLPIYSTRIAVSVVDNVILVHQVDAKVVILYDIFLDSLVPVSAPLPLLLRGVSAANASSSQGNTTPAVPMEAKSISGYEGIMYGDSWNFLVPDLICDTEHGMLWRLHLDLEAIAASSSEVPSVLEFLQRRRSEPTKIKQLCLGMMRTIILERRPISMISRATEVLVTSHSQSIKMGTASQGGHGSMSSVRSSSVGENAQEPRSHYADSSSRRAVNKPQQSISRDTEKESLHPTAVCTVSGHSAGSVLDYEGNAQSEQFRTNSGDFDEKSFADDLHASGARDERESNTPEIFVPENGRSQFHPKELEPDSDSLDSNACDKQVPQNTSVSISPEEMYRFVFALVEEEMAGDLGYLVSVIVEFLRSASIEKLNVPSDVYVMIIQLLARSGRYAELALFILNKIVEPSKEVALLLLESGHHNFQRKKLGMDMLRQLSFHHEYVLMLVEDGYYLEALRYARKNKVTTVHPSTFLEAALSTNDSQHLAAVLRFFSDFIPGFKATADHSKYCQILNEMN</sequence>
<dbReference type="InterPro" id="IPR040371">
    <property type="entry name" value="RMC1"/>
</dbReference>